<feature type="domain" description="DUF7305" evidence="2">
    <location>
        <begin position="316"/>
        <end position="516"/>
    </location>
</feature>
<evidence type="ECO:0000256" key="1">
    <source>
        <dbReference type="SAM" id="MobiDB-lite"/>
    </source>
</evidence>
<gene>
    <name evidence="3" type="ORF">GCM10009030_25460</name>
</gene>
<organism evidence="3 4">
    <name type="scientific">Haloarcula pellucida</name>
    <dbReference type="NCBI Taxonomy" id="1427151"/>
    <lineage>
        <taxon>Archaea</taxon>
        <taxon>Methanobacteriati</taxon>
        <taxon>Methanobacteriota</taxon>
        <taxon>Stenosarchaea group</taxon>
        <taxon>Halobacteria</taxon>
        <taxon>Halobacteriales</taxon>
        <taxon>Haloarculaceae</taxon>
        <taxon>Haloarcula</taxon>
    </lineage>
</organism>
<dbReference type="InterPro" id="IPR055729">
    <property type="entry name" value="DUF7305"/>
</dbReference>
<sequence length="544" mass="56736">MIVSTTAVVALGADAIASTQSQLDTERTNKVLTQLDSQAALVALGQSEVQRVDLSAVGSNRYRVVDGTDGGEIRVEVDGVATPIIEQEMGKVVYEGEGGTRVAYQGGGVWRTNADGQGVMVSPPELHYRNATLTLPLVTVSGDSSLSGQATVTDNGSMQAYPNTTLGRTNPLQSGRVNVVVQSEYYRAWGDYFEERTDGGVAYDHVNEEVTLTLSVPATNPPVAGGIVSGAPGTSMTIKNNAEADSYNSSNGDYSATVAEETRIIAAGDVDVENNAVIKGSLEAGGDVDIANNGEIRGNLSYGGTASGGGYPGGVDGWDEQNASVTSPDSVELLIDNRRVGADDSSENDNDDPSVDIDESTNTLENCGSTCEVTAGTYYLDYMNVPGTLRIDSSGGPVNIVVDGDVTLPNNANIEVVGGNRVNLYVEGDVTYGQNAYNSVTGDEAPNFWVYTNPGASATFNNNAVFVGVLYGPGDGANPGTSATLDNNAHVYGGIVGDVSFISNNYGVHYDEALTNVQSVQNARTIPALTYLHVSVNRVNVTAS</sequence>
<reference evidence="3" key="2">
    <citation type="submission" date="2020-09" db="EMBL/GenBank/DDBJ databases">
        <authorList>
            <person name="Sun Q."/>
            <person name="Ohkuma M."/>
        </authorList>
    </citation>
    <scope>NUCLEOTIDE SEQUENCE</scope>
    <source>
        <strain evidence="3">JCM 17820</strain>
    </source>
</reference>
<evidence type="ECO:0000313" key="3">
    <source>
        <dbReference type="EMBL" id="GGN96786.1"/>
    </source>
</evidence>
<evidence type="ECO:0000259" key="2">
    <source>
        <dbReference type="Pfam" id="PF23981"/>
    </source>
</evidence>
<protein>
    <recommendedName>
        <fullName evidence="2">DUF7305 domain-containing protein</fullName>
    </recommendedName>
</protein>
<reference evidence="3" key="1">
    <citation type="journal article" date="2014" name="Int. J. Syst. Evol. Microbiol.">
        <title>Complete genome sequence of Corynebacterium casei LMG S-19264T (=DSM 44701T), isolated from a smear-ripened cheese.</title>
        <authorList>
            <consortium name="US DOE Joint Genome Institute (JGI-PGF)"/>
            <person name="Walter F."/>
            <person name="Albersmeier A."/>
            <person name="Kalinowski J."/>
            <person name="Ruckert C."/>
        </authorList>
    </citation>
    <scope>NUCLEOTIDE SEQUENCE</scope>
    <source>
        <strain evidence="3">JCM 17820</strain>
    </source>
</reference>
<dbReference type="Pfam" id="PF23981">
    <property type="entry name" value="DUF7305"/>
    <property type="match status" value="1"/>
</dbReference>
<proteinExistence type="predicted"/>
<evidence type="ECO:0000313" key="4">
    <source>
        <dbReference type="Proteomes" id="UP000605784"/>
    </source>
</evidence>
<keyword evidence="4" id="KW-1185">Reference proteome</keyword>
<dbReference type="EMBL" id="BMOU01000004">
    <property type="protein sequence ID" value="GGN96786.1"/>
    <property type="molecule type" value="Genomic_DNA"/>
</dbReference>
<feature type="compositionally biased region" description="Acidic residues" evidence="1">
    <location>
        <begin position="344"/>
        <end position="359"/>
    </location>
</feature>
<dbReference type="InterPro" id="IPR055713">
    <property type="entry name" value="DUF7289"/>
</dbReference>
<feature type="region of interest" description="Disordered" evidence="1">
    <location>
        <begin position="339"/>
        <end position="363"/>
    </location>
</feature>
<accession>A0A830GM77</accession>
<dbReference type="Pfam" id="PF23960">
    <property type="entry name" value="DUF7289"/>
    <property type="match status" value="1"/>
</dbReference>
<name>A0A830GM77_9EURY</name>
<dbReference type="Proteomes" id="UP000605784">
    <property type="component" value="Unassembled WGS sequence"/>
</dbReference>
<dbReference type="AlphaFoldDB" id="A0A830GM77"/>
<comment type="caution">
    <text evidence="3">The sequence shown here is derived from an EMBL/GenBank/DDBJ whole genome shotgun (WGS) entry which is preliminary data.</text>
</comment>